<protein>
    <submittedName>
        <fullName evidence="4">MCE family protein</fullName>
    </submittedName>
</protein>
<evidence type="ECO:0000256" key="1">
    <source>
        <dbReference type="SAM" id="Coils"/>
    </source>
</evidence>
<dbReference type="RefSeq" id="WP_182801589.1">
    <property type="nucleotide sequence ID" value="NZ_CP060007.1"/>
</dbReference>
<feature type="transmembrane region" description="Helical" evidence="2">
    <location>
        <begin position="12"/>
        <end position="31"/>
    </location>
</feature>
<gene>
    <name evidence="4" type="ORF">H4075_14705</name>
</gene>
<evidence type="ECO:0000313" key="5">
    <source>
        <dbReference type="Proteomes" id="UP000515344"/>
    </source>
</evidence>
<dbReference type="EMBL" id="CP060007">
    <property type="protein sequence ID" value="QNA43324.1"/>
    <property type="molecule type" value="Genomic_DNA"/>
</dbReference>
<dbReference type="PANTHER" id="PTHR33371">
    <property type="entry name" value="INTERMEMBRANE PHOSPHOLIPID TRANSPORT SYSTEM BINDING PROTEIN MLAD-RELATED"/>
    <property type="match status" value="1"/>
</dbReference>
<dbReference type="PANTHER" id="PTHR33371:SF4">
    <property type="entry name" value="INTERMEMBRANE PHOSPHOLIPID TRANSPORT SYSTEM BINDING PROTEIN MLAD"/>
    <property type="match status" value="1"/>
</dbReference>
<dbReference type="InterPro" id="IPR003399">
    <property type="entry name" value="Mce/MlaD"/>
</dbReference>
<proteinExistence type="predicted"/>
<dbReference type="KEGG" id="lacs:H4075_14705"/>
<evidence type="ECO:0000313" key="4">
    <source>
        <dbReference type="EMBL" id="QNA43324.1"/>
    </source>
</evidence>
<accession>A0A7G5XCX1</accession>
<keyword evidence="2" id="KW-1133">Transmembrane helix</keyword>
<name>A0A7G5XCX1_9BACT</name>
<keyword evidence="1" id="KW-0175">Coiled coil</keyword>
<feature type="domain" description="Mce/MlaD" evidence="3">
    <location>
        <begin position="42"/>
        <end position="118"/>
    </location>
</feature>
<dbReference type="AlphaFoldDB" id="A0A7G5XCX1"/>
<keyword evidence="2" id="KW-0812">Transmembrane</keyword>
<evidence type="ECO:0000259" key="3">
    <source>
        <dbReference type="Pfam" id="PF02470"/>
    </source>
</evidence>
<keyword evidence="2" id="KW-0472">Membrane</keyword>
<reference evidence="5" key="1">
    <citation type="submission" date="2020-08" db="EMBL/GenBank/DDBJ databases">
        <title>Lacibacter sp. S13-6-6 genome sequencing.</title>
        <authorList>
            <person name="Jin L."/>
        </authorList>
    </citation>
    <scope>NUCLEOTIDE SEQUENCE [LARGE SCALE GENOMIC DNA]</scope>
    <source>
        <strain evidence="5">S13-6-6</strain>
    </source>
</reference>
<feature type="coiled-coil region" evidence="1">
    <location>
        <begin position="191"/>
        <end position="243"/>
    </location>
</feature>
<evidence type="ECO:0000256" key="2">
    <source>
        <dbReference type="SAM" id="Phobius"/>
    </source>
</evidence>
<dbReference type="Pfam" id="PF02470">
    <property type="entry name" value="MlaD"/>
    <property type="match status" value="1"/>
</dbReference>
<dbReference type="Proteomes" id="UP000515344">
    <property type="component" value="Chromosome"/>
</dbReference>
<keyword evidence="5" id="KW-1185">Reference proteome</keyword>
<sequence>MDTTSKSYKIKLGLFIIGGLVLFAAVLFIIGKKNNLFTPVFTISAAFNNVSGLQVGNNIRFSGITIGTVDDIVIINDSTVKVTMVIKNSVKKFIKADSKAIIASDGIIGDKLVIISQGSGESPIVKEGQLLESEEPVETAEIMASLQITAANAEVITEQLAEVMIKVNSGNGTLGRLIQDPTIANNLSQTMQNMKTSSQGLTENMEAAKENFLLKGYFNRKKKAAAKKAADKKAAELKAAEEKKKG</sequence>
<dbReference type="InterPro" id="IPR052336">
    <property type="entry name" value="MlaD_Phospholipid_Transporter"/>
</dbReference>
<organism evidence="4 5">
    <name type="scientific">Lacibacter sediminis</name>
    <dbReference type="NCBI Taxonomy" id="2760713"/>
    <lineage>
        <taxon>Bacteria</taxon>
        <taxon>Pseudomonadati</taxon>
        <taxon>Bacteroidota</taxon>
        <taxon>Chitinophagia</taxon>
        <taxon>Chitinophagales</taxon>
        <taxon>Chitinophagaceae</taxon>
        <taxon>Lacibacter</taxon>
    </lineage>
</organism>